<evidence type="ECO:0000313" key="1">
    <source>
        <dbReference type="EMBL" id="WRI21847.1"/>
    </source>
</evidence>
<organism evidence="1 2">
    <name type="scientific">Pseudomonas canadensis</name>
    <dbReference type="NCBI Taxonomy" id="915099"/>
    <lineage>
        <taxon>Bacteria</taxon>
        <taxon>Pseudomonadati</taxon>
        <taxon>Pseudomonadota</taxon>
        <taxon>Gammaproteobacteria</taxon>
        <taxon>Pseudomonadales</taxon>
        <taxon>Pseudomonadaceae</taxon>
        <taxon>Pseudomonas</taxon>
    </lineage>
</organism>
<reference evidence="1 2" key="1">
    <citation type="submission" date="2023-12" db="EMBL/GenBank/DDBJ databases">
        <title>First complete genome sequence of Pseudomonas canadensis strain Pcan-CK-23 isolated from homogenized tissues of Zophobas morio larvae.</title>
        <authorList>
            <person name="Kundlacz C."/>
            <person name="Aldeia C."/>
            <person name="Eddoubaji Y."/>
            <person name="Campos-Madueno E.I."/>
            <person name="Endimiani A."/>
        </authorList>
    </citation>
    <scope>NUCLEOTIDE SEQUENCE [LARGE SCALE GENOMIC DNA]</scope>
    <source>
        <strain evidence="1 2">Pcan-CK-23</strain>
    </source>
</reference>
<gene>
    <name evidence="1" type="ORF">SPL95_14525</name>
</gene>
<protein>
    <submittedName>
        <fullName evidence="1">Uncharacterized protein</fullName>
    </submittedName>
</protein>
<dbReference type="RefSeq" id="WP_323985684.1">
    <property type="nucleotide sequence ID" value="NZ_CP139639.1"/>
</dbReference>
<dbReference type="Proteomes" id="UP001322392">
    <property type="component" value="Chromosome"/>
</dbReference>
<accession>A0ABZ0ZXU1</accession>
<dbReference type="EMBL" id="CP139639">
    <property type="protein sequence ID" value="WRI21847.1"/>
    <property type="molecule type" value="Genomic_DNA"/>
</dbReference>
<name>A0ABZ0ZXU1_9PSED</name>
<sequence length="47" mass="5257">MQQRDHLASLLTEADATILELLDRAAELERTLGSPNVVLLGRKQKNQ</sequence>
<proteinExistence type="predicted"/>
<keyword evidence="2" id="KW-1185">Reference proteome</keyword>
<evidence type="ECO:0000313" key="2">
    <source>
        <dbReference type="Proteomes" id="UP001322392"/>
    </source>
</evidence>